<feature type="domain" description="AMP-binding enzyme C-terminal" evidence="2">
    <location>
        <begin position="398"/>
        <end position="471"/>
    </location>
</feature>
<dbReference type="Gene3D" id="3.40.50.12780">
    <property type="entry name" value="N-terminal domain of ligase-like"/>
    <property type="match status" value="1"/>
</dbReference>
<dbReference type="EMBL" id="RJKX01000013">
    <property type="protein sequence ID" value="ROP99622.1"/>
    <property type="molecule type" value="Genomic_DNA"/>
</dbReference>
<dbReference type="InterPro" id="IPR042099">
    <property type="entry name" value="ANL_N_sf"/>
</dbReference>
<dbReference type="InterPro" id="IPR025110">
    <property type="entry name" value="AMP-bd_C"/>
</dbReference>
<dbReference type="GO" id="GO:0006631">
    <property type="term" value="P:fatty acid metabolic process"/>
    <property type="evidence" value="ECO:0007669"/>
    <property type="project" value="TreeGrafter"/>
</dbReference>
<organism evidence="3 4">
    <name type="scientific">Stella humosa</name>
    <dbReference type="NCBI Taxonomy" id="94"/>
    <lineage>
        <taxon>Bacteria</taxon>
        <taxon>Pseudomonadati</taxon>
        <taxon>Pseudomonadota</taxon>
        <taxon>Alphaproteobacteria</taxon>
        <taxon>Rhodospirillales</taxon>
        <taxon>Stellaceae</taxon>
        <taxon>Stella</taxon>
    </lineage>
</organism>
<evidence type="ECO:0000259" key="2">
    <source>
        <dbReference type="Pfam" id="PF13193"/>
    </source>
</evidence>
<evidence type="ECO:0000313" key="4">
    <source>
        <dbReference type="Proteomes" id="UP000278222"/>
    </source>
</evidence>
<comment type="caution">
    <text evidence="3">The sequence shown here is derived from an EMBL/GenBank/DDBJ whole genome shotgun (WGS) entry which is preliminary data.</text>
</comment>
<dbReference type="Pfam" id="PF13193">
    <property type="entry name" value="AMP-binding_C"/>
    <property type="match status" value="1"/>
</dbReference>
<dbReference type="PANTHER" id="PTHR43201">
    <property type="entry name" value="ACYL-COA SYNTHETASE"/>
    <property type="match status" value="1"/>
</dbReference>
<dbReference type="RefSeq" id="WP_170216384.1">
    <property type="nucleotide sequence ID" value="NZ_AP019700.1"/>
</dbReference>
<dbReference type="InterPro" id="IPR000873">
    <property type="entry name" value="AMP-dep_synth/lig_dom"/>
</dbReference>
<dbReference type="GO" id="GO:0031956">
    <property type="term" value="F:medium-chain fatty acid-CoA ligase activity"/>
    <property type="evidence" value="ECO:0007669"/>
    <property type="project" value="TreeGrafter"/>
</dbReference>
<proteinExistence type="predicted"/>
<dbReference type="InterPro" id="IPR045851">
    <property type="entry name" value="AMP-bd_C_sf"/>
</dbReference>
<name>A0A3N1M7D3_9PROT</name>
<dbReference type="PANTHER" id="PTHR43201:SF32">
    <property type="entry name" value="2-SUCCINYLBENZOATE--COA LIGASE, CHLOROPLASTIC_PEROXISOMAL"/>
    <property type="match status" value="1"/>
</dbReference>
<evidence type="ECO:0000313" key="3">
    <source>
        <dbReference type="EMBL" id="ROP99622.1"/>
    </source>
</evidence>
<reference evidence="3 4" key="1">
    <citation type="submission" date="2018-11" db="EMBL/GenBank/DDBJ databases">
        <title>Genomic Encyclopedia of Type Strains, Phase IV (KMG-IV): sequencing the most valuable type-strain genomes for metagenomic binning, comparative biology and taxonomic classification.</title>
        <authorList>
            <person name="Goeker M."/>
        </authorList>
    </citation>
    <scope>NUCLEOTIDE SEQUENCE [LARGE SCALE GENOMIC DNA]</scope>
    <source>
        <strain evidence="3 4">DSM 5900</strain>
    </source>
</reference>
<sequence length="494" mass="51333">MRDQNVADAILGHAANTPARPAILTTTGTATFAQWAAALGGVAAGLDERQIAPASVVGILVDDSPAALRAILGTMLGGRVALPLDADAPPAEIERLLALTGAAAVVTDRARAWSVPTFGIDTLPASANPTAVRRPGGEAMAQIAISSGTSGPAKASPASHAQLIERVETLSPFLGLGPDDRHRPLITMGFVLGRYPAMRTLAAGGAVVMTPLPKTVGELVGSLAADGITYLTMTPTHVAAMLEQLPPGRPPAMPFIRVFMVSSAMVPLAMRAAIRARLTPNLHVSLGSNEVGTITHAGPADLAREPATVGRPLPGIAVEVVDADDRPVAAGAIGAVRVRTAAAAGGYLGDPATSARAYRDGWFHLGDTGHLDEDGYLFLHGRLDDRINQSGRKLYPFEIEDALLTHPAIAEAAAFGLAVRNGIEVAVAAVVLRQPVTTAEIRRHCLPLLGEGKMPRMVFAFDALPRNAARKVLIPELRQQVLARLTAANATGQQ</sequence>
<dbReference type="AlphaFoldDB" id="A0A3N1M7D3"/>
<keyword evidence="4" id="KW-1185">Reference proteome</keyword>
<dbReference type="SUPFAM" id="SSF56801">
    <property type="entry name" value="Acetyl-CoA synthetase-like"/>
    <property type="match status" value="1"/>
</dbReference>
<dbReference type="Proteomes" id="UP000278222">
    <property type="component" value="Unassembled WGS sequence"/>
</dbReference>
<protein>
    <submittedName>
        <fullName evidence="3">Long-chain acyl-CoA synthetase</fullName>
    </submittedName>
</protein>
<evidence type="ECO:0000259" key="1">
    <source>
        <dbReference type="Pfam" id="PF00501"/>
    </source>
</evidence>
<dbReference type="Pfam" id="PF00501">
    <property type="entry name" value="AMP-binding"/>
    <property type="match status" value="1"/>
</dbReference>
<gene>
    <name evidence="3" type="ORF">EDC65_1406</name>
</gene>
<accession>A0A3N1M7D3</accession>
<feature type="domain" description="AMP-dependent synthetase/ligase" evidence="1">
    <location>
        <begin position="13"/>
        <end position="348"/>
    </location>
</feature>
<dbReference type="Gene3D" id="3.30.300.30">
    <property type="match status" value="1"/>
</dbReference>